<evidence type="ECO:0000259" key="2">
    <source>
        <dbReference type="Pfam" id="PF04773"/>
    </source>
</evidence>
<feature type="compositionally biased region" description="Gly residues" evidence="1">
    <location>
        <begin position="302"/>
        <end position="312"/>
    </location>
</feature>
<dbReference type="Pfam" id="PF04773">
    <property type="entry name" value="FecR"/>
    <property type="match status" value="1"/>
</dbReference>
<name>A0A367XFA7_9PROT</name>
<dbReference type="AlphaFoldDB" id="A0A367XFA7"/>
<protein>
    <recommendedName>
        <fullName evidence="2">FecR protein domain-containing protein</fullName>
    </recommendedName>
</protein>
<feature type="region of interest" description="Disordered" evidence="1">
    <location>
        <begin position="516"/>
        <end position="544"/>
    </location>
</feature>
<evidence type="ECO:0000256" key="1">
    <source>
        <dbReference type="SAM" id="MobiDB-lite"/>
    </source>
</evidence>
<feature type="compositionally biased region" description="Low complexity" evidence="1">
    <location>
        <begin position="359"/>
        <end position="376"/>
    </location>
</feature>
<dbReference type="PANTHER" id="PTHR38731">
    <property type="entry name" value="LIPL45-RELATED LIPOPROTEIN-RELATED"/>
    <property type="match status" value="1"/>
</dbReference>
<feature type="compositionally biased region" description="Polar residues" evidence="1">
    <location>
        <begin position="276"/>
        <end position="285"/>
    </location>
</feature>
<dbReference type="EMBL" id="JPWH01000004">
    <property type="protein sequence ID" value="RCK52375.1"/>
    <property type="molecule type" value="Genomic_DNA"/>
</dbReference>
<sequence length="544" mass="55974">MTRSHNPHAAIHPSGKHRPGPVMRGTLGLLAVGSILSSQPAFARGEQAGVSAAVRGEVELAEAKGIVGTQVESGQPIYLGDYITSSAGSGMQILLMDETVFTIGPNSEIAIDDFVYDPSNNQGHMTASITRGVVRVLTGKLAHNDPKTMKINLPVGSIGIRGTQFLVSIADPSAASRGSNGPVGPGGNWSSQTMQFAQNQLGGQIPTGPIVGVVNLGPGAGRNDSGSRPGAVELTSLNGVTQPLSSEGFGAFITGDTVTPPTRFPAELAGLDMSSLVTRPSPQNRNNNNNNNNNGNNNSNGNGNGGGNGNNGSGTSSAGTSSSGGGENAPLSTNTMSTANSQTGQTVAGTLDVAMTQSTVTTTSSTASNETSQTTTDVHNDPDINNNPGTSTDAATYEAMRGITEGTYTGSQSVEGAGLSYFSETTVDFSSRYIASRFSDIVESPSFSTMTIDPGQSTNEPNNRMDMVRYYDDESSGPVIFTTKDFLDMSEGCVQIGCDGKVVFKTPTSVEVELSTNAVPDPVKGSYELTKEGPGDIPPTGPGQ</sequence>
<dbReference type="RefSeq" id="WP_181847452.1">
    <property type="nucleotide sequence ID" value="NZ_JPWH01000004.1"/>
</dbReference>
<reference evidence="3 4" key="1">
    <citation type="submission" date="2014-07" db="EMBL/GenBank/DDBJ databases">
        <title>Draft genome sequence of Thalassospira profundimaris S25-3-2.</title>
        <authorList>
            <person name="Lai Q."/>
            <person name="Shao Z."/>
        </authorList>
    </citation>
    <scope>NUCLEOTIDE SEQUENCE [LARGE SCALE GENOMIC DNA]</scope>
    <source>
        <strain evidence="3 4">S25-3-2</strain>
    </source>
</reference>
<feature type="region of interest" description="Disordered" evidence="1">
    <location>
        <begin position="1"/>
        <end position="23"/>
    </location>
</feature>
<comment type="caution">
    <text evidence="3">The sequence shown here is derived from an EMBL/GenBank/DDBJ whole genome shotgun (WGS) entry which is preliminary data.</text>
</comment>
<gene>
    <name evidence="3" type="ORF">TH25_07715</name>
</gene>
<evidence type="ECO:0000313" key="3">
    <source>
        <dbReference type="EMBL" id="RCK52375.1"/>
    </source>
</evidence>
<feature type="compositionally biased region" description="Polar residues" evidence="1">
    <location>
        <begin position="330"/>
        <end position="342"/>
    </location>
</feature>
<feature type="compositionally biased region" description="Low complexity" evidence="1">
    <location>
        <begin position="286"/>
        <end position="301"/>
    </location>
</feature>
<dbReference type="Proteomes" id="UP000252517">
    <property type="component" value="Unassembled WGS sequence"/>
</dbReference>
<feature type="compositionally biased region" description="Polar residues" evidence="1">
    <location>
        <begin position="383"/>
        <end position="393"/>
    </location>
</feature>
<feature type="domain" description="FecR protein" evidence="2">
    <location>
        <begin position="82"/>
        <end position="171"/>
    </location>
</feature>
<evidence type="ECO:0000313" key="4">
    <source>
        <dbReference type="Proteomes" id="UP000252517"/>
    </source>
</evidence>
<dbReference type="InterPro" id="IPR006860">
    <property type="entry name" value="FecR"/>
</dbReference>
<organism evidence="3 4">
    <name type="scientific">Thalassospira profundimaris</name>
    <dbReference type="NCBI Taxonomy" id="502049"/>
    <lineage>
        <taxon>Bacteria</taxon>
        <taxon>Pseudomonadati</taxon>
        <taxon>Pseudomonadota</taxon>
        <taxon>Alphaproteobacteria</taxon>
        <taxon>Rhodospirillales</taxon>
        <taxon>Thalassospiraceae</taxon>
        <taxon>Thalassospira</taxon>
    </lineage>
</organism>
<proteinExistence type="predicted"/>
<feature type="region of interest" description="Disordered" evidence="1">
    <location>
        <begin position="276"/>
        <end position="342"/>
    </location>
</feature>
<feature type="region of interest" description="Disordered" evidence="1">
    <location>
        <begin position="359"/>
        <end position="393"/>
    </location>
</feature>
<accession>A0A367XFA7</accession>